<protein>
    <submittedName>
        <fullName evidence="4">Regulatory protein</fullName>
    </submittedName>
</protein>
<reference evidence="4 5" key="1">
    <citation type="journal article" date="2017" name="BMC Genomics">
        <title>Comparative genomic and phylogenomic analyses of the Bifidobacteriaceae family.</title>
        <authorList>
            <person name="Lugli G.A."/>
            <person name="Milani C."/>
            <person name="Turroni F."/>
            <person name="Duranti S."/>
            <person name="Mancabelli L."/>
            <person name="Mangifesta M."/>
            <person name="Ferrario C."/>
            <person name="Modesto M."/>
            <person name="Mattarelli P."/>
            <person name="Jiri K."/>
            <person name="van Sinderen D."/>
            <person name="Ventura M."/>
        </authorList>
    </citation>
    <scope>NUCLEOTIDE SEQUENCE [LARGE SCALE GENOMIC DNA]</scope>
    <source>
        <strain evidence="4 5">DSM 24762</strain>
    </source>
</reference>
<feature type="active site" evidence="1">
    <location>
        <position position="231"/>
    </location>
</feature>
<sequence>MQYQTIRKYVAMSTSTRMPAEQAEEEYTRRLENFASFRSGITFADHEVFAIGTAEIQNLHVTLEKNELEIHQLWSTLPTIAAHSYLYDLIGSELQTTNAIEGVHSTHQEIASALEKARIPDDHTRFSEFAHLLLNIESHSILPASLTDVRSLYDHVIQGELSPENILDGELFRAQKVSVWDDSKGTQLHSGLYPEPRIHEALTQWLHFIHRDDIPPLIQIALSHYIFEYIHPFYDGNGRTGRYLMALQLTQFFSLGTALSLSTVIADAKSQYAHAFDEVQHPLNCQDATTFCLRIGTFIETAQTSLILQLREKLSILESATQFMTQHFTDLNTTERNTLEILLQEHLFNRYTSGLTRTDIMNALDVGHKKVKNTLDHLAALGYITIEGKRPIRYSASTKLRDELRIS</sequence>
<dbReference type="Proteomes" id="UP000243657">
    <property type="component" value="Unassembled WGS sequence"/>
</dbReference>
<feature type="domain" description="Fido" evidence="3">
    <location>
        <begin position="144"/>
        <end position="294"/>
    </location>
</feature>
<dbReference type="RefSeq" id="WP_094726742.1">
    <property type="nucleotide sequence ID" value="NZ_JBHLWS010000004.1"/>
</dbReference>
<dbReference type="PANTHER" id="PTHR13504">
    <property type="entry name" value="FIDO DOMAIN-CONTAINING PROTEIN DDB_G0283145"/>
    <property type="match status" value="1"/>
</dbReference>
<evidence type="ECO:0000259" key="3">
    <source>
        <dbReference type="PROSITE" id="PS51459"/>
    </source>
</evidence>
<keyword evidence="5" id="KW-1185">Reference proteome</keyword>
<dbReference type="InterPro" id="IPR036597">
    <property type="entry name" value="Fido-like_dom_sf"/>
</dbReference>
<keyword evidence="2" id="KW-0067">ATP-binding</keyword>
<evidence type="ECO:0000256" key="2">
    <source>
        <dbReference type="PIRSR" id="PIRSR640198-2"/>
    </source>
</evidence>
<proteinExistence type="predicted"/>
<gene>
    <name evidence="4" type="ORF">ALMA_1098</name>
</gene>
<dbReference type="InterPro" id="IPR003812">
    <property type="entry name" value="Fido"/>
</dbReference>
<dbReference type="InterPro" id="IPR040198">
    <property type="entry name" value="Fido_containing"/>
</dbReference>
<evidence type="ECO:0000313" key="5">
    <source>
        <dbReference type="Proteomes" id="UP000243657"/>
    </source>
</evidence>
<dbReference type="GO" id="GO:0005524">
    <property type="term" value="F:ATP binding"/>
    <property type="evidence" value="ECO:0007669"/>
    <property type="project" value="UniProtKB-KW"/>
</dbReference>
<evidence type="ECO:0000256" key="1">
    <source>
        <dbReference type="PIRSR" id="PIRSR640198-1"/>
    </source>
</evidence>
<dbReference type="Pfam" id="PF02661">
    <property type="entry name" value="Fic"/>
    <property type="match status" value="1"/>
</dbReference>
<feature type="binding site" evidence="2">
    <location>
        <begin position="235"/>
        <end position="242"/>
    </location>
    <ligand>
        <name>ATP</name>
        <dbReference type="ChEBI" id="CHEBI:30616"/>
    </ligand>
</feature>
<dbReference type="AlphaFoldDB" id="A0A261F4K7"/>
<accession>A0A261F4K7</accession>
<dbReference type="SUPFAM" id="SSF140931">
    <property type="entry name" value="Fic-like"/>
    <property type="match status" value="1"/>
</dbReference>
<dbReference type="Gene3D" id="1.10.3290.10">
    <property type="entry name" value="Fido-like domain"/>
    <property type="match status" value="1"/>
</dbReference>
<evidence type="ECO:0000313" key="4">
    <source>
        <dbReference type="EMBL" id="OZG53856.1"/>
    </source>
</evidence>
<name>A0A261F4K7_9BIFI</name>
<organism evidence="4 5">
    <name type="scientific">Alloscardovia macacae</name>
    <dbReference type="NCBI Taxonomy" id="1160091"/>
    <lineage>
        <taxon>Bacteria</taxon>
        <taxon>Bacillati</taxon>
        <taxon>Actinomycetota</taxon>
        <taxon>Actinomycetes</taxon>
        <taxon>Bifidobacteriales</taxon>
        <taxon>Bifidobacteriaceae</taxon>
        <taxon>Alloscardovia</taxon>
    </lineage>
</organism>
<dbReference type="EMBL" id="MWWT01000007">
    <property type="protein sequence ID" value="OZG53856.1"/>
    <property type="molecule type" value="Genomic_DNA"/>
</dbReference>
<dbReference type="PANTHER" id="PTHR13504:SF40">
    <property type="entry name" value="FIDO DOMAIN-CONTAINING PROTEIN"/>
    <property type="match status" value="1"/>
</dbReference>
<dbReference type="PROSITE" id="PS51459">
    <property type="entry name" value="FIDO"/>
    <property type="match status" value="1"/>
</dbReference>
<comment type="caution">
    <text evidence="4">The sequence shown here is derived from an EMBL/GenBank/DDBJ whole genome shotgun (WGS) entry which is preliminary data.</text>
</comment>
<keyword evidence="2" id="KW-0547">Nucleotide-binding</keyword>